<dbReference type="EMBL" id="JAHQCR010000088">
    <property type="protein sequence ID" value="MBU9724191.1"/>
    <property type="molecule type" value="Genomic_DNA"/>
</dbReference>
<keyword evidence="1" id="KW-1133">Transmembrane helix</keyword>
<name>A0ABS6K019_9BACI</name>
<evidence type="ECO:0000256" key="1">
    <source>
        <dbReference type="SAM" id="Phobius"/>
    </source>
</evidence>
<gene>
    <name evidence="2" type="ORF">KS407_22465</name>
</gene>
<comment type="caution">
    <text evidence="2">The sequence shown here is derived from an EMBL/GenBank/DDBJ whole genome shotgun (WGS) entry which is preliminary data.</text>
</comment>
<organism evidence="2 3">
    <name type="scientific">Evansella alkalicola</name>
    <dbReference type="NCBI Taxonomy" id="745819"/>
    <lineage>
        <taxon>Bacteria</taxon>
        <taxon>Bacillati</taxon>
        <taxon>Bacillota</taxon>
        <taxon>Bacilli</taxon>
        <taxon>Bacillales</taxon>
        <taxon>Bacillaceae</taxon>
        <taxon>Evansella</taxon>
    </lineage>
</organism>
<dbReference type="InterPro" id="IPR020372">
    <property type="entry name" value="Competence_ComGG"/>
</dbReference>
<feature type="transmembrane region" description="Helical" evidence="1">
    <location>
        <begin position="12"/>
        <end position="31"/>
    </location>
</feature>
<reference evidence="2 3" key="1">
    <citation type="submission" date="2021-06" db="EMBL/GenBank/DDBJ databases">
        <title>Bacillus sp. RD4P76, an endophyte from a halophyte.</title>
        <authorList>
            <person name="Sun J.-Q."/>
        </authorList>
    </citation>
    <scope>NUCLEOTIDE SEQUENCE [LARGE SCALE GENOMIC DNA]</scope>
    <source>
        <strain evidence="2 3">JCM 17098</strain>
    </source>
</reference>
<dbReference type="RefSeq" id="WP_176371352.1">
    <property type="nucleotide sequence ID" value="NZ_JAHQCR010000088.1"/>
</dbReference>
<sequence>MQVNNQKGVALLISIFILFFLSGIFLHYLSLYESEKRFMELEQEWNTFDNLLLTAIDDIMVIKKSQSVDFLSAGKFEYETGKATFQITVEETGEFIFIEVTTPKGKIRRGRFFHHHETGEITGWAEGRNYEQ</sequence>
<evidence type="ECO:0000313" key="2">
    <source>
        <dbReference type="EMBL" id="MBU9724191.1"/>
    </source>
</evidence>
<keyword evidence="3" id="KW-1185">Reference proteome</keyword>
<dbReference type="Proteomes" id="UP000790580">
    <property type="component" value="Unassembled WGS sequence"/>
</dbReference>
<proteinExistence type="predicted"/>
<protein>
    <submittedName>
        <fullName evidence="2">Uncharacterized protein</fullName>
    </submittedName>
</protein>
<dbReference type="Pfam" id="PF14173">
    <property type="entry name" value="ComGG"/>
    <property type="match status" value="1"/>
</dbReference>
<keyword evidence="1" id="KW-0472">Membrane</keyword>
<keyword evidence="1" id="KW-0812">Transmembrane</keyword>
<evidence type="ECO:0000313" key="3">
    <source>
        <dbReference type="Proteomes" id="UP000790580"/>
    </source>
</evidence>
<accession>A0ABS6K019</accession>